<reference evidence="6" key="1">
    <citation type="submission" date="2023-09" db="EMBL/GenBank/DDBJ databases">
        <title>Undibacterium sp. 20NA77.5 isolated from freshwater.</title>
        <authorList>
            <person name="Le V."/>
            <person name="Ko S.-R."/>
            <person name="Ahn C.-Y."/>
            <person name="Oh H.-M."/>
        </authorList>
    </citation>
    <scope>NUCLEOTIDE SEQUENCE</scope>
    <source>
        <strain evidence="6">20NA77.5</strain>
    </source>
</reference>
<keyword evidence="6" id="KW-0969">Cilium</keyword>
<feature type="domain" description="Flagellin C-terminal" evidence="5">
    <location>
        <begin position="412"/>
        <end position="496"/>
    </location>
</feature>
<evidence type="ECO:0000256" key="1">
    <source>
        <dbReference type="ARBA" id="ARBA00005709"/>
    </source>
</evidence>
<comment type="subcellular location">
    <subcellularLocation>
        <location evidence="3">Secreted</location>
    </subcellularLocation>
    <subcellularLocation>
        <location evidence="3">Bacterial flagellum</location>
    </subcellularLocation>
</comment>
<dbReference type="Pfam" id="PF00700">
    <property type="entry name" value="Flagellin_C"/>
    <property type="match status" value="1"/>
</dbReference>
<keyword evidence="7" id="KW-1185">Reference proteome</keyword>
<proteinExistence type="inferred from homology"/>
<dbReference type="SUPFAM" id="SSF64518">
    <property type="entry name" value="Phase 1 flagellin"/>
    <property type="match status" value="1"/>
</dbReference>
<dbReference type="InterPro" id="IPR001492">
    <property type="entry name" value="Flagellin"/>
</dbReference>
<dbReference type="Gene3D" id="6.10.10.10">
    <property type="entry name" value="Flagellar export chaperone, C-terminal domain"/>
    <property type="match status" value="1"/>
</dbReference>
<dbReference type="InterPro" id="IPR042187">
    <property type="entry name" value="Flagellin_C_sub2"/>
</dbReference>
<feature type="domain" description="Flagellin N-terminal" evidence="4">
    <location>
        <begin position="4"/>
        <end position="140"/>
    </location>
</feature>
<accession>A0ABY9RL55</accession>
<evidence type="ECO:0000313" key="7">
    <source>
        <dbReference type="Proteomes" id="UP001181355"/>
    </source>
</evidence>
<dbReference type="InterPro" id="IPR001029">
    <property type="entry name" value="Flagellin_N"/>
</dbReference>
<dbReference type="EMBL" id="CP133720">
    <property type="protein sequence ID" value="WMW81951.1"/>
    <property type="molecule type" value="Genomic_DNA"/>
</dbReference>
<dbReference type="Gene3D" id="1.20.1330.10">
    <property type="entry name" value="f41 fragment of flagellin, N-terminal domain"/>
    <property type="match status" value="1"/>
</dbReference>
<dbReference type="PANTHER" id="PTHR42792">
    <property type="entry name" value="FLAGELLIN"/>
    <property type="match status" value="1"/>
</dbReference>
<dbReference type="Proteomes" id="UP001181355">
    <property type="component" value="Chromosome"/>
</dbReference>
<sequence>MTIINTNLASINAQRNLSSTQTALTTSMQRLSSGSRINSAKDDSAGLAISERISSQIGGMNQAARNANDAISLAQTAEGALQQITSNLQRIRDLAVQAANGSNQAIDRASLNNEASQIISEIDRIASSTTFNGVNLIDGSFNSQTFQVGANNSSSDQINISSIASARSSALGVGSTSSYSTRITGTGLMATPVAFANGDLVINGYRVGASTSDGVSYVYANASSIAKATAINAISGSTGVTATVGPTVLPGVAVTNGGAISAGDLRINGVPIAAIAAVAGPNLAAQRGSQVAAAVNAISSQTGVTANFSTTNGAVTLIAADGRNISLVSSTNASSDRAYTGIDIQVNAIGDITSAISLTSNSSAGITIAEGTTNAAANTGFTAGFTSASVTVGAGLSSLNLGTVAGASSALNTVDAAIQTVSTSRATLGAYQNRLTSAITNLQTNSENLSAARSRIRDTDYAQETASLTRAQVLQQAGTAILAQANSLPNNALSLLR</sequence>
<evidence type="ECO:0000259" key="4">
    <source>
        <dbReference type="Pfam" id="PF00669"/>
    </source>
</evidence>
<organism evidence="6 7">
    <name type="scientific">Undibacterium cyanobacteriorum</name>
    <dbReference type="NCBI Taxonomy" id="3073561"/>
    <lineage>
        <taxon>Bacteria</taxon>
        <taxon>Pseudomonadati</taxon>
        <taxon>Pseudomonadota</taxon>
        <taxon>Betaproteobacteria</taxon>
        <taxon>Burkholderiales</taxon>
        <taxon>Oxalobacteraceae</taxon>
        <taxon>Undibacterium</taxon>
    </lineage>
</organism>
<dbReference type="InterPro" id="IPR046358">
    <property type="entry name" value="Flagellin_C"/>
</dbReference>
<comment type="function">
    <text evidence="3">Flagellin is the subunit protein which polymerizes to form the filaments of bacterial flagella.</text>
</comment>
<keyword evidence="3" id="KW-0964">Secreted</keyword>
<evidence type="ECO:0000256" key="2">
    <source>
        <dbReference type="ARBA" id="ARBA00023143"/>
    </source>
</evidence>
<dbReference type="Gene3D" id="3.30.70.2120">
    <property type="match status" value="2"/>
</dbReference>
<keyword evidence="6" id="KW-0282">Flagellum</keyword>
<comment type="similarity">
    <text evidence="1 3">Belongs to the bacterial flagellin family.</text>
</comment>
<dbReference type="RefSeq" id="WP_309483428.1">
    <property type="nucleotide sequence ID" value="NZ_CP133720.1"/>
</dbReference>
<name>A0ABY9RL55_9BURK</name>
<evidence type="ECO:0000259" key="5">
    <source>
        <dbReference type="Pfam" id="PF00700"/>
    </source>
</evidence>
<evidence type="ECO:0000256" key="3">
    <source>
        <dbReference type="RuleBase" id="RU362073"/>
    </source>
</evidence>
<dbReference type="PRINTS" id="PR00207">
    <property type="entry name" value="FLAGELLIN"/>
</dbReference>
<dbReference type="Pfam" id="PF00669">
    <property type="entry name" value="Flagellin_N"/>
    <property type="match status" value="1"/>
</dbReference>
<evidence type="ECO:0000313" key="6">
    <source>
        <dbReference type="EMBL" id="WMW81951.1"/>
    </source>
</evidence>
<dbReference type="PANTHER" id="PTHR42792:SF2">
    <property type="entry name" value="FLAGELLIN"/>
    <property type="match status" value="1"/>
</dbReference>
<gene>
    <name evidence="6" type="ORF">RF679_06610</name>
</gene>
<keyword evidence="6" id="KW-0966">Cell projection</keyword>
<protein>
    <recommendedName>
        <fullName evidence="3">Flagellin</fullName>
    </recommendedName>
</protein>
<keyword evidence="2 3" id="KW-0975">Bacterial flagellum</keyword>